<feature type="domain" description="Bacterial type II secretion system protein E" evidence="4">
    <location>
        <begin position="378"/>
        <end position="392"/>
    </location>
</feature>
<reference evidence="5 6" key="1">
    <citation type="submission" date="2014-10" db="EMBL/GenBank/DDBJ databases">
        <title>Draft genome of anammox bacterium scalindua brodae, obtained using differential coverage binning of sequence data from two enrichment reactors.</title>
        <authorList>
            <person name="Speth D.R."/>
            <person name="Russ L."/>
            <person name="Kartal B."/>
            <person name="Op den Camp H.J."/>
            <person name="Dutilh B.E."/>
            <person name="Jetten M.S."/>
        </authorList>
    </citation>
    <scope>NUCLEOTIDE SEQUENCE [LARGE SCALE GENOMIC DNA]</scope>
    <source>
        <strain evidence="5">RU1</strain>
    </source>
</reference>
<evidence type="ECO:0000313" key="6">
    <source>
        <dbReference type="Proteomes" id="UP000030652"/>
    </source>
</evidence>
<evidence type="ECO:0000256" key="2">
    <source>
        <dbReference type="ARBA" id="ARBA00022741"/>
    </source>
</evidence>
<dbReference type="Pfam" id="PF00437">
    <property type="entry name" value="T2SSE"/>
    <property type="match status" value="1"/>
</dbReference>
<evidence type="ECO:0000256" key="1">
    <source>
        <dbReference type="ARBA" id="ARBA00006611"/>
    </source>
</evidence>
<dbReference type="CDD" id="cd01129">
    <property type="entry name" value="PulE-GspE-like"/>
    <property type="match status" value="1"/>
</dbReference>
<proteinExistence type="inferred from homology"/>
<dbReference type="PANTHER" id="PTHR30258:SF3">
    <property type="entry name" value="SLL1921 PROTEIN"/>
    <property type="match status" value="1"/>
</dbReference>
<dbReference type="FunFam" id="3.40.50.300:FF:000398">
    <property type="entry name" value="Type IV pilus assembly ATPase PilB"/>
    <property type="match status" value="1"/>
</dbReference>
<dbReference type="eggNOG" id="COG2804">
    <property type="taxonomic scope" value="Bacteria"/>
</dbReference>
<dbReference type="PROSITE" id="PS00662">
    <property type="entry name" value="T2SP_E"/>
    <property type="match status" value="1"/>
</dbReference>
<dbReference type="EMBL" id="JRYO01000071">
    <property type="protein sequence ID" value="KHE93188.1"/>
    <property type="molecule type" value="Genomic_DNA"/>
</dbReference>
<dbReference type="InterPro" id="IPR001482">
    <property type="entry name" value="T2SS/T4SS_dom"/>
</dbReference>
<dbReference type="InterPro" id="IPR007831">
    <property type="entry name" value="T2SS_GspE_N"/>
</dbReference>
<dbReference type="FunFam" id="3.30.300.160:FF:000002">
    <property type="entry name" value="Type II secretion system protein E"/>
    <property type="match status" value="1"/>
</dbReference>
<dbReference type="PANTHER" id="PTHR30258">
    <property type="entry name" value="TYPE II SECRETION SYSTEM PROTEIN GSPE-RELATED"/>
    <property type="match status" value="1"/>
</dbReference>
<dbReference type="GO" id="GO:0016887">
    <property type="term" value="F:ATP hydrolysis activity"/>
    <property type="evidence" value="ECO:0007669"/>
    <property type="project" value="TreeGrafter"/>
</dbReference>
<name>A0A0B0EPV7_9BACT</name>
<protein>
    <submittedName>
        <fullName evidence="5">General secretory system type II protein, ATPase component</fullName>
    </submittedName>
</protein>
<dbReference type="Pfam" id="PF05157">
    <property type="entry name" value="MshEN"/>
    <property type="match status" value="1"/>
</dbReference>
<dbReference type="SUPFAM" id="SSF52540">
    <property type="entry name" value="P-loop containing nucleoside triphosphate hydrolases"/>
    <property type="match status" value="1"/>
</dbReference>
<sequence length="560" mass="61322">MSAEVNIAKKTPLGQRLIDNGLISEVQLNIALNESNSKGIYLGQALEDLGILSQDIITKFLADESGSEVIDLSKYVIDADVLKLIPYELAKRYQILPLDRNGNTLKAAVADTLDIIAVDALELKTGLSVDVVTAPKDQILEAIEQHYGQQESFSQIIKDILAKSADELDENSANLFPIIRLVDLIIYKAIKMRSTDIHFEPDAKVIRVRYRIDGVMRQVVLIPKKLLSAVTARLKIMGSLDITETRVPMDGRIGFKVGTRNVDLRMSTLPTSNGETIVLRVLDKEKVSLDLKSLCFSSRDSEILQDILKSPNGLILVTGPTGSGKTSTLYAALGIASTLEKSILTLEDPIEYDLPVIRQTPINPDVGMDFPAGLRAILRQDPDVIMVGEIRDSETADLAVRASLTGHLVLSTLHTNSAAAAISRLVDIGIKPYLISASLRAVIAQRLVRRICEHCKTQTTEEVQSLQSAGFELPGGVEYQFYKGAGCDACGNTGYNGRLGIYEIMNINNGFHNLISNSNDIREIEKYARGKGMKKMIEDGVEKALKGLTTLEEVFKTVDA</sequence>
<comment type="similarity">
    <text evidence="1">Belongs to the GSP E family.</text>
</comment>
<dbReference type="Gene3D" id="3.30.300.160">
    <property type="entry name" value="Type II secretion system, protein E, N-terminal domain"/>
    <property type="match status" value="1"/>
</dbReference>
<organism evidence="5 6">
    <name type="scientific">Candidatus Scalindua brodae</name>
    <dbReference type="NCBI Taxonomy" id="237368"/>
    <lineage>
        <taxon>Bacteria</taxon>
        <taxon>Pseudomonadati</taxon>
        <taxon>Planctomycetota</taxon>
        <taxon>Candidatus Brocadiia</taxon>
        <taxon>Candidatus Brocadiales</taxon>
        <taxon>Candidatus Scalinduaceae</taxon>
        <taxon>Candidatus Scalindua</taxon>
    </lineage>
</organism>
<evidence type="ECO:0000313" key="5">
    <source>
        <dbReference type="EMBL" id="KHE93188.1"/>
    </source>
</evidence>
<gene>
    <name evidence="5" type="primary">gspE_1</name>
    <name evidence="5" type="ORF">SCABRO_01107</name>
</gene>
<dbReference type="SMART" id="SM00382">
    <property type="entry name" value="AAA"/>
    <property type="match status" value="1"/>
</dbReference>
<dbReference type="GO" id="GO:0005886">
    <property type="term" value="C:plasma membrane"/>
    <property type="evidence" value="ECO:0007669"/>
    <property type="project" value="TreeGrafter"/>
</dbReference>
<evidence type="ECO:0000259" key="4">
    <source>
        <dbReference type="PROSITE" id="PS00662"/>
    </source>
</evidence>
<dbReference type="SUPFAM" id="SSF160246">
    <property type="entry name" value="EspE N-terminal domain-like"/>
    <property type="match status" value="1"/>
</dbReference>
<dbReference type="GO" id="GO:0005524">
    <property type="term" value="F:ATP binding"/>
    <property type="evidence" value="ECO:0007669"/>
    <property type="project" value="UniProtKB-KW"/>
</dbReference>
<comment type="caution">
    <text evidence="5">The sequence shown here is derived from an EMBL/GenBank/DDBJ whole genome shotgun (WGS) entry which is preliminary data.</text>
</comment>
<evidence type="ECO:0000256" key="3">
    <source>
        <dbReference type="ARBA" id="ARBA00022840"/>
    </source>
</evidence>
<dbReference type="AlphaFoldDB" id="A0A0B0EPV7"/>
<dbReference type="InterPro" id="IPR027417">
    <property type="entry name" value="P-loop_NTPase"/>
</dbReference>
<dbReference type="PATRIC" id="fig|237368.3.peg.1217"/>
<keyword evidence="2" id="KW-0547">Nucleotide-binding</keyword>
<dbReference type="Gene3D" id="3.40.50.300">
    <property type="entry name" value="P-loop containing nucleotide triphosphate hydrolases"/>
    <property type="match status" value="1"/>
</dbReference>
<keyword evidence="3" id="KW-0067">ATP-binding</keyword>
<dbReference type="Proteomes" id="UP000030652">
    <property type="component" value="Unassembled WGS sequence"/>
</dbReference>
<accession>A0A0B0EPV7</accession>
<dbReference type="Gene3D" id="3.30.450.90">
    <property type="match status" value="1"/>
</dbReference>
<dbReference type="InterPro" id="IPR003593">
    <property type="entry name" value="AAA+_ATPase"/>
</dbReference>
<dbReference type="InterPro" id="IPR037257">
    <property type="entry name" value="T2SS_E_N_sf"/>
</dbReference>